<sequence>MQFIKLIFFPHDKATLRSRKVCKYAFKVVGVASRFKAAEPLTSKDSSEISKSFSDNLQEMNFKGGKRSTEWVKRLPEVVSALNSEVTRLTGKKPVVAIKDKSVDVKSSTTYSRPIGLKEKRLDFSNVRYLFAAGELEGGQKTLVNKNEPVLYYLKDGPKCGFVREELQIVPPGTELPPEGICQLEKT</sequence>
<proteinExistence type="predicted"/>
<accession>A0A3M6TAF1</accession>
<evidence type="ECO:0000313" key="2">
    <source>
        <dbReference type="Proteomes" id="UP000275408"/>
    </source>
</evidence>
<organism evidence="1 2">
    <name type="scientific">Pocillopora damicornis</name>
    <name type="common">Cauliflower coral</name>
    <name type="synonym">Millepora damicornis</name>
    <dbReference type="NCBI Taxonomy" id="46731"/>
    <lineage>
        <taxon>Eukaryota</taxon>
        <taxon>Metazoa</taxon>
        <taxon>Cnidaria</taxon>
        <taxon>Anthozoa</taxon>
        <taxon>Hexacorallia</taxon>
        <taxon>Scleractinia</taxon>
        <taxon>Astrocoeniina</taxon>
        <taxon>Pocilloporidae</taxon>
        <taxon>Pocillopora</taxon>
    </lineage>
</organism>
<dbReference type="EMBL" id="RCHS01004020">
    <property type="protein sequence ID" value="RMX38372.1"/>
    <property type="molecule type" value="Genomic_DNA"/>
</dbReference>
<keyword evidence="2" id="KW-1185">Reference proteome</keyword>
<dbReference type="Proteomes" id="UP000275408">
    <property type="component" value="Unassembled WGS sequence"/>
</dbReference>
<comment type="caution">
    <text evidence="1">The sequence shown here is derived from an EMBL/GenBank/DDBJ whole genome shotgun (WGS) entry which is preliminary data.</text>
</comment>
<dbReference type="AlphaFoldDB" id="A0A3M6TAF1"/>
<gene>
    <name evidence="1" type="ORF">pdam_00005488</name>
</gene>
<name>A0A3M6TAF1_POCDA</name>
<protein>
    <submittedName>
        <fullName evidence="1">Uncharacterized protein</fullName>
    </submittedName>
</protein>
<evidence type="ECO:0000313" key="1">
    <source>
        <dbReference type="EMBL" id="RMX38372.1"/>
    </source>
</evidence>
<reference evidence="1 2" key="1">
    <citation type="journal article" date="2018" name="Sci. Rep.">
        <title>Comparative analysis of the Pocillopora damicornis genome highlights role of immune system in coral evolution.</title>
        <authorList>
            <person name="Cunning R."/>
            <person name="Bay R.A."/>
            <person name="Gillette P."/>
            <person name="Baker A.C."/>
            <person name="Traylor-Knowles N."/>
        </authorList>
    </citation>
    <scope>NUCLEOTIDE SEQUENCE [LARGE SCALE GENOMIC DNA]</scope>
    <source>
        <strain evidence="1">RSMAS</strain>
        <tissue evidence="1">Whole animal</tissue>
    </source>
</reference>